<dbReference type="EMBL" id="FVZE01000004">
    <property type="protein sequence ID" value="SLK02924.1"/>
    <property type="molecule type" value="Genomic_DNA"/>
</dbReference>
<keyword evidence="2" id="KW-1003">Cell membrane</keyword>
<feature type="transmembrane region" description="Helical" evidence="9">
    <location>
        <begin position="6"/>
        <end position="24"/>
    </location>
</feature>
<evidence type="ECO:0000313" key="11">
    <source>
        <dbReference type="Proteomes" id="UP000190989"/>
    </source>
</evidence>
<feature type="transmembrane region" description="Helical" evidence="9">
    <location>
        <begin position="346"/>
        <end position="368"/>
    </location>
</feature>
<proteinExistence type="predicted"/>
<evidence type="ECO:0000313" key="10">
    <source>
        <dbReference type="EMBL" id="SLK02924.1"/>
    </source>
</evidence>
<evidence type="ECO:0000256" key="1">
    <source>
        <dbReference type="ARBA" id="ARBA00022448"/>
    </source>
</evidence>
<feature type="transmembrane region" description="Helical" evidence="9">
    <location>
        <begin position="74"/>
        <end position="92"/>
    </location>
</feature>
<dbReference type="Pfam" id="PF06379">
    <property type="entry name" value="RhaT"/>
    <property type="match status" value="2"/>
</dbReference>
<feature type="transmembrane region" description="Helical" evidence="9">
    <location>
        <begin position="133"/>
        <end position="152"/>
    </location>
</feature>
<gene>
    <name evidence="10" type="ORF">SAMN06295987_104172</name>
</gene>
<reference evidence="11" key="1">
    <citation type="submission" date="2017-02" db="EMBL/GenBank/DDBJ databases">
        <authorList>
            <person name="Varghese N."/>
            <person name="Submissions S."/>
        </authorList>
    </citation>
    <scope>NUCLEOTIDE SEQUENCE [LARGE SCALE GENOMIC DNA]</scope>
    <source>
        <strain evidence="11">SM117</strain>
    </source>
</reference>
<protein>
    <submittedName>
        <fullName evidence="10">L-rhamnose-H+ transport protein</fullName>
    </submittedName>
</protein>
<feature type="transmembrane region" description="Helical" evidence="9">
    <location>
        <begin position="178"/>
        <end position="196"/>
    </location>
</feature>
<keyword evidence="7 9" id="KW-1133">Transmembrane helix</keyword>
<evidence type="ECO:0000256" key="2">
    <source>
        <dbReference type="ARBA" id="ARBA00022475"/>
    </source>
</evidence>
<keyword evidence="5 9" id="KW-0812">Transmembrane</keyword>
<dbReference type="STRING" id="428990.SAMN06295987_104172"/>
<keyword evidence="4" id="KW-0762">Sugar transport</keyword>
<keyword evidence="1" id="KW-0813">Transport</keyword>
<dbReference type="RefSeq" id="WP_079730842.1">
    <property type="nucleotide sequence ID" value="NZ_FVZE01000004.1"/>
</dbReference>
<keyword evidence="8 9" id="KW-0472">Membrane</keyword>
<evidence type="ECO:0000256" key="3">
    <source>
        <dbReference type="ARBA" id="ARBA00022519"/>
    </source>
</evidence>
<evidence type="ECO:0000256" key="4">
    <source>
        <dbReference type="ARBA" id="ARBA00022597"/>
    </source>
</evidence>
<feature type="transmembrane region" description="Helical" evidence="9">
    <location>
        <begin position="216"/>
        <end position="240"/>
    </location>
</feature>
<feature type="transmembrane region" description="Helical" evidence="9">
    <location>
        <begin position="313"/>
        <end position="334"/>
    </location>
</feature>
<dbReference type="GO" id="GO:0016020">
    <property type="term" value="C:membrane"/>
    <property type="evidence" value="ECO:0007669"/>
    <property type="project" value="InterPro"/>
</dbReference>
<dbReference type="InterPro" id="IPR004673">
    <property type="entry name" value="L-rhamnose-proton_sym_RhaT"/>
</dbReference>
<feature type="transmembrane region" description="Helical" evidence="9">
    <location>
        <begin position="99"/>
        <end position="121"/>
    </location>
</feature>
<accession>A0A1U6I4G5</accession>
<evidence type="ECO:0000256" key="6">
    <source>
        <dbReference type="ARBA" id="ARBA00022847"/>
    </source>
</evidence>
<sequence>MGGNPALGVLFHWLGGFASASFYVPYKRIKLWSWEVFWLAGGIFSWAVAPWLFASLRTNDLFAVLVQTPGKTLWWCWFWGAMWGFGGLTFGLTMRYLGLSLGMAVALGLTTVIGTMGPPIFHGTLGEIASRTSGQLTLLGILVTLVGIVVVARAGHKKDAELGGEASEGVAEFDLRKGLLIAVFSGVMSGCFAWGLDAGQPIRELTLAAGTDPLNQGLPVLCVVLAGGLTTNAIWCSILIRRNRSFGQYFGAVADPGAIADPGAGTPHDTHRAKAAKVPLLLNYLLAALGGTLWYFQFFFYTMGESQMGRYGFSSWTLHMASIILFSTLWGFALKEWKGASVRTRTMVWLGIGLLVGSTVIIGLGNMLDANAAAH</sequence>
<keyword evidence="3" id="KW-0997">Cell inner membrane</keyword>
<name>A0A1U6I4G5_9SPHN</name>
<dbReference type="GO" id="GO:0015293">
    <property type="term" value="F:symporter activity"/>
    <property type="evidence" value="ECO:0007669"/>
    <property type="project" value="UniProtKB-KW"/>
</dbReference>
<dbReference type="NCBIfam" id="NF010024">
    <property type="entry name" value="PRK13499.1-4"/>
    <property type="match status" value="1"/>
</dbReference>
<evidence type="ECO:0000256" key="9">
    <source>
        <dbReference type="SAM" id="Phobius"/>
    </source>
</evidence>
<dbReference type="Proteomes" id="UP000190989">
    <property type="component" value="Unassembled WGS sequence"/>
</dbReference>
<keyword evidence="11" id="KW-1185">Reference proteome</keyword>
<organism evidence="10 11">
    <name type="scientific">Novosphingobium mathurense</name>
    <dbReference type="NCBI Taxonomy" id="428990"/>
    <lineage>
        <taxon>Bacteria</taxon>
        <taxon>Pseudomonadati</taxon>
        <taxon>Pseudomonadota</taxon>
        <taxon>Alphaproteobacteria</taxon>
        <taxon>Sphingomonadales</taxon>
        <taxon>Sphingomonadaceae</taxon>
        <taxon>Novosphingobium</taxon>
    </lineage>
</organism>
<evidence type="ECO:0000256" key="8">
    <source>
        <dbReference type="ARBA" id="ARBA00023136"/>
    </source>
</evidence>
<dbReference type="AlphaFoldDB" id="A0A1U6I4G5"/>
<feature type="transmembrane region" description="Helical" evidence="9">
    <location>
        <begin position="36"/>
        <end position="54"/>
    </location>
</feature>
<keyword evidence="6" id="KW-0769">Symport</keyword>
<feature type="transmembrane region" description="Helical" evidence="9">
    <location>
        <begin position="281"/>
        <end position="301"/>
    </location>
</feature>
<evidence type="ECO:0000256" key="7">
    <source>
        <dbReference type="ARBA" id="ARBA00022989"/>
    </source>
</evidence>
<dbReference type="GO" id="GO:0015153">
    <property type="term" value="F:rhamnose transmembrane transporter activity"/>
    <property type="evidence" value="ECO:0007669"/>
    <property type="project" value="InterPro"/>
</dbReference>
<evidence type="ECO:0000256" key="5">
    <source>
        <dbReference type="ARBA" id="ARBA00022692"/>
    </source>
</evidence>